<dbReference type="Pfam" id="PF00089">
    <property type="entry name" value="Trypsin"/>
    <property type="match status" value="1"/>
</dbReference>
<name>A0A6A5YMU8_9PLEO</name>
<feature type="chain" id="PRO_5025559238" evidence="2">
    <location>
        <begin position="20"/>
        <end position="308"/>
    </location>
</feature>
<gene>
    <name evidence="4" type="ORF">BDV96DRAFT_587576</name>
</gene>
<feature type="domain" description="Peptidase S1" evidence="3">
    <location>
        <begin position="86"/>
        <end position="308"/>
    </location>
</feature>
<dbReference type="InterPro" id="IPR050966">
    <property type="entry name" value="Glutamyl_endopeptidase"/>
</dbReference>
<dbReference type="GO" id="GO:0004252">
    <property type="term" value="F:serine-type endopeptidase activity"/>
    <property type="evidence" value="ECO:0007669"/>
    <property type="project" value="InterPro"/>
</dbReference>
<dbReference type="GO" id="GO:0006508">
    <property type="term" value="P:proteolysis"/>
    <property type="evidence" value="ECO:0007669"/>
    <property type="project" value="InterPro"/>
</dbReference>
<keyword evidence="1 2" id="KW-0732">Signal</keyword>
<protein>
    <submittedName>
        <fullName evidence="4">Trypsin-like cysteine/serine peptidase domain-containing protein</fullName>
    </submittedName>
</protein>
<dbReference type="PANTHER" id="PTHR15462:SF8">
    <property type="entry name" value="SERINE PROTEASE"/>
    <property type="match status" value="1"/>
</dbReference>
<dbReference type="Gene3D" id="2.40.10.10">
    <property type="entry name" value="Trypsin-like serine proteases"/>
    <property type="match status" value="2"/>
</dbReference>
<dbReference type="PROSITE" id="PS50240">
    <property type="entry name" value="TRYPSIN_DOM"/>
    <property type="match status" value="1"/>
</dbReference>
<evidence type="ECO:0000256" key="2">
    <source>
        <dbReference type="SAM" id="SignalP"/>
    </source>
</evidence>
<organism evidence="4 5">
    <name type="scientific">Lophiotrema nucula</name>
    <dbReference type="NCBI Taxonomy" id="690887"/>
    <lineage>
        <taxon>Eukaryota</taxon>
        <taxon>Fungi</taxon>
        <taxon>Dikarya</taxon>
        <taxon>Ascomycota</taxon>
        <taxon>Pezizomycotina</taxon>
        <taxon>Dothideomycetes</taxon>
        <taxon>Pleosporomycetidae</taxon>
        <taxon>Pleosporales</taxon>
        <taxon>Lophiotremataceae</taxon>
        <taxon>Lophiotrema</taxon>
    </lineage>
</organism>
<dbReference type="OrthoDB" id="10037376at2759"/>
<feature type="signal peptide" evidence="2">
    <location>
        <begin position="1"/>
        <end position="19"/>
    </location>
</feature>
<dbReference type="EMBL" id="ML977348">
    <property type="protein sequence ID" value="KAF2108310.1"/>
    <property type="molecule type" value="Genomic_DNA"/>
</dbReference>
<accession>A0A6A5YMU8</accession>
<dbReference type="Proteomes" id="UP000799770">
    <property type="component" value="Unassembled WGS sequence"/>
</dbReference>
<reference evidence="4" key="1">
    <citation type="journal article" date="2020" name="Stud. Mycol.">
        <title>101 Dothideomycetes genomes: a test case for predicting lifestyles and emergence of pathogens.</title>
        <authorList>
            <person name="Haridas S."/>
            <person name="Albert R."/>
            <person name="Binder M."/>
            <person name="Bloem J."/>
            <person name="Labutti K."/>
            <person name="Salamov A."/>
            <person name="Andreopoulos B."/>
            <person name="Baker S."/>
            <person name="Barry K."/>
            <person name="Bills G."/>
            <person name="Bluhm B."/>
            <person name="Cannon C."/>
            <person name="Castanera R."/>
            <person name="Culley D."/>
            <person name="Daum C."/>
            <person name="Ezra D."/>
            <person name="Gonzalez J."/>
            <person name="Henrissat B."/>
            <person name="Kuo A."/>
            <person name="Liang C."/>
            <person name="Lipzen A."/>
            <person name="Lutzoni F."/>
            <person name="Magnuson J."/>
            <person name="Mondo S."/>
            <person name="Nolan M."/>
            <person name="Ohm R."/>
            <person name="Pangilinan J."/>
            <person name="Park H.-J."/>
            <person name="Ramirez L."/>
            <person name="Alfaro M."/>
            <person name="Sun H."/>
            <person name="Tritt A."/>
            <person name="Yoshinaga Y."/>
            <person name="Zwiers L.-H."/>
            <person name="Turgeon B."/>
            <person name="Goodwin S."/>
            <person name="Spatafora J."/>
            <person name="Crous P."/>
            <person name="Grigoriev I."/>
        </authorList>
    </citation>
    <scope>NUCLEOTIDE SEQUENCE</scope>
    <source>
        <strain evidence="4">CBS 627.86</strain>
    </source>
</reference>
<evidence type="ECO:0000313" key="4">
    <source>
        <dbReference type="EMBL" id="KAF2108310.1"/>
    </source>
</evidence>
<evidence type="ECO:0000259" key="3">
    <source>
        <dbReference type="PROSITE" id="PS50240"/>
    </source>
</evidence>
<dbReference type="PANTHER" id="PTHR15462">
    <property type="entry name" value="SERINE PROTEASE"/>
    <property type="match status" value="1"/>
</dbReference>
<dbReference type="InterPro" id="IPR001254">
    <property type="entry name" value="Trypsin_dom"/>
</dbReference>
<evidence type="ECO:0000313" key="5">
    <source>
        <dbReference type="Proteomes" id="UP000799770"/>
    </source>
</evidence>
<dbReference type="InterPro" id="IPR043504">
    <property type="entry name" value="Peptidase_S1_PA_chymotrypsin"/>
</dbReference>
<dbReference type="SUPFAM" id="SSF50494">
    <property type="entry name" value="Trypsin-like serine proteases"/>
    <property type="match status" value="1"/>
</dbReference>
<evidence type="ECO:0000256" key="1">
    <source>
        <dbReference type="ARBA" id="ARBA00022729"/>
    </source>
</evidence>
<keyword evidence="5" id="KW-1185">Reference proteome</keyword>
<proteinExistence type="predicted"/>
<dbReference type="InterPro" id="IPR009003">
    <property type="entry name" value="Peptidase_S1_PA"/>
</dbReference>
<sequence length="308" mass="33418">MRHIIQLSLFFALCSFVSALPQPQTARDGSYKHPFARIAQPVSPQTFGTPPKAVLLNKADLLDPDTVVPSSSVPVNPRATLEERDVIGTDNRVLQTKTGNPWDYIGNFAWSDGGRCSGSLVGPRHLATARHCYDTTPGSTVTYQFRPNYDQGTRGYTTAGVTSVLYTPGTLGDICSYGDDWAIFILDQRLGDKYGYFGVRQFNATKANQPIFWSEGYPVNLGNTERPYVQQQITGQQVSNCNGGATGPIVTDADLEGGQSGGPLWLLPEADGVRYLYGVVSAGNSAQSFYAGRISFVNAVAQARKNYP</sequence>
<dbReference type="AlphaFoldDB" id="A0A6A5YMU8"/>